<dbReference type="PROSITE" id="PS51186">
    <property type="entry name" value="GNAT"/>
    <property type="match status" value="1"/>
</dbReference>
<evidence type="ECO:0000256" key="2">
    <source>
        <dbReference type="ARBA" id="ARBA00023315"/>
    </source>
</evidence>
<feature type="region of interest" description="Disordered" evidence="3">
    <location>
        <begin position="201"/>
        <end position="227"/>
    </location>
</feature>
<dbReference type="CDD" id="cd04301">
    <property type="entry name" value="NAT_SF"/>
    <property type="match status" value="1"/>
</dbReference>
<dbReference type="GO" id="GO:0016747">
    <property type="term" value="F:acyltransferase activity, transferring groups other than amino-acyl groups"/>
    <property type="evidence" value="ECO:0007669"/>
    <property type="project" value="InterPro"/>
</dbReference>
<dbReference type="PANTHER" id="PTHR43420">
    <property type="entry name" value="ACETYLTRANSFERASE"/>
    <property type="match status" value="1"/>
</dbReference>
<feature type="domain" description="N-acetyltransferase" evidence="4">
    <location>
        <begin position="191"/>
        <end position="329"/>
    </location>
</feature>
<name>A0A6J4NTJ7_9ACTN</name>
<dbReference type="EMBL" id="CADCUP010000131">
    <property type="protein sequence ID" value="CAA9397336.1"/>
    <property type="molecule type" value="Genomic_DNA"/>
</dbReference>
<dbReference type="RefSeq" id="WP_295658731.1">
    <property type="nucleotide sequence ID" value="NZ_CADCUP010000131.1"/>
</dbReference>
<sequence length="329" mass="34605">MADAPPHRPRGLGPHVVGRRVVVRRVLPGRRGPSGGPAMTDLLGVCTAWGEATCVVQPETGPPVTIALADIVSGKPVPPRPSVRLRVSARDAELHVASLFGEMEAEPLGAWALRCAPPYGGRLRRRANSVLAMGDPGLPLDAALAAVRDFYAARNRPPLAQVEVGSDVDRALVAAGWEPLETGAAAYLVASVARAVRSCDAELSGPGSSRERPPPPTAPRHLDDGPRTTVELTTPDGEVVASGVAALDGDWVGLHALHVAEEHRGAGLGTALLAELLDGAASRGATTAWLHVELENVRAQALYERLGFAEHHTSRYLRDIRERAATDPA</sequence>
<dbReference type="AlphaFoldDB" id="A0A6J4NTJ7"/>
<proteinExistence type="predicted"/>
<protein>
    <submittedName>
        <fullName evidence="5">Histone acetyltransferase HPA2 and related acetyltransferases</fullName>
    </submittedName>
</protein>
<evidence type="ECO:0000256" key="3">
    <source>
        <dbReference type="SAM" id="MobiDB-lite"/>
    </source>
</evidence>
<evidence type="ECO:0000313" key="5">
    <source>
        <dbReference type="EMBL" id="CAA9397336.1"/>
    </source>
</evidence>
<dbReference type="SUPFAM" id="SSF55729">
    <property type="entry name" value="Acyl-CoA N-acyltransferases (Nat)"/>
    <property type="match status" value="1"/>
</dbReference>
<gene>
    <name evidence="5" type="ORF">AVDCRST_MAG06-1973</name>
</gene>
<organism evidence="5">
    <name type="scientific">uncultured Nocardioides sp</name>
    <dbReference type="NCBI Taxonomy" id="198441"/>
    <lineage>
        <taxon>Bacteria</taxon>
        <taxon>Bacillati</taxon>
        <taxon>Actinomycetota</taxon>
        <taxon>Actinomycetes</taxon>
        <taxon>Propionibacteriales</taxon>
        <taxon>Nocardioidaceae</taxon>
        <taxon>Nocardioides</taxon>
        <taxon>environmental samples</taxon>
    </lineage>
</organism>
<keyword evidence="1 5" id="KW-0808">Transferase</keyword>
<evidence type="ECO:0000259" key="4">
    <source>
        <dbReference type="PROSITE" id="PS51186"/>
    </source>
</evidence>
<keyword evidence="2" id="KW-0012">Acyltransferase</keyword>
<dbReference type="InterPro" id="IPR000182">
    <property type="entry name" value="GNAT_dom"/>
</dbReference>
<accession>A0A6J4NTJ7</accession>
<dbReference type="PANTHER" id="PTHR43420:SF12">
    <property type="entry name" value="N-ACETYLTRANSFERASE DOMAIN-CONTAINING PROTEIN"/>
    <property type="match status" value="1"/>
</dbReference>
<evidence type="ECO:0000256" key="1">
    <source>
        <dbReference type="ARBA" id="ARBA00022679"/>
    </source>
</evidence>
<dbReference type="InterPro" id="IPR016181">
    <property type="entry name" value="Acyl_CoA_acyltransferase"/>
</dbReference>
<dbReference type="Pfam" id="PF00583">
    <property type="entry name" value="Acetyltransf_1"/>
    <property type="match status" value="1"/>
</dbReference>
<dbReference type="Gene3D" id="3.40.630.30">
    <property type="match status" value="1"/>
</dbReference>
<dbReference type="InterPro" id="IPR050680">
    <property type="entry name" value="YpeA/RimI_acetyltransf"/>
</dbReference>
<reference evidence="5" key="1">
    <citation type="submission" date="2020-02" db="EMBL/GenBank/DDBJ databases">
        <authorList>
            <person name="Meier V. D."/>
        </authorList>
    </citation>
    <scope>NUCLEOTIDE SEQUENCE</scope>
    <source>
        <strain evidence="5">AVDCRST_MAG06</strain>
    </source>
</reference>